<keyword evidence="4 7" id="KW-0812">Transmembrane</keyword>
<keyword evidence="3" id="KW-1003">Cell membrane</keyword>
<dbReference type="RefSeq" id="WP_186996624.1">
    <property type="nucleotide sequence ID" value="NZ_JACOQK010000001.1"/>
</dbReference>
<dbReference type="PANTHER" id="PTHR43266:SF9">
    <property type="entry name" value="PERMEASE, MAJOR FACILITATOR SUPERFAMILY-RELATED"/>
    <property type="match status" value="1"/>
</dbReference>
<proteinExistence type="predicted"/>
<feature type="transmembrane region" description="Helical" evidence="7">
    <location>
        <begin position="293"/>
        <end position="315"/>
    </location>
</feature>
<feature type="domain" description="Major facilitator superfamily (MFS) profile" evidence="8">
    <location>
        <begin position="10"/>
        <end position="412"/>
    </location>
</feature>
<feature type="transmembrane region" description="Helical" evidence="7">
    <location>
        <begin position="12"/>
        <end position="32"/>
    </location>
</feature>
<comment type="caution">
    <text evidence="9">The sequence shown here is derived from an EMBL/GenBank/DDBJ whole genome shotgun (WGS) entry which is preliminary data.</text>
</comment>
<reference evidence="9 10" key="1">
    <citation type="submission" date="2020-08" db="EMBL/GenBank/DDBJ databases">
        <title>Genome public.</title>
        <authorList>
            <person name="Liu C."/>
            <person name="Sun Q."/>
        </authorList>
    </citation>
    <scope>NUCLEOTIDE SEQUENCE [LARGE SCALE GENOMIC DNA]</scope>
    <source>
        <strain evidence="9 10">NSJ-27</strain>
    </source>
</reference>
<gene>
    <name evidence="9" type="ORF">H8Z77_07350</name>
</gene>
<evidence type="ECO:0000313" key="9">
    <source>
        <dbReference type="EMBL" id="MBC5787832.1"/>
    </source>
</evidence>
<dbReference type="CDD" id="cd06173">
    <property type="entry name" value="MFS_MefA_like"/>
    <property type="match status" value="1"/>
</dbReference>
<evidence type="ECO:0000313" key="10">
    <source>
        <dbReference type="Proteomes" id="UP000649151"/>
    </source>
</evidence>
<feature type="transmembrane region" description="Helical" evidence="7">
    <location>
        <begin position="225"/>
        <end position="247"/>
    </location>
</feature>
<keyword evidence="10" id="KW-1185">Reference proteome</keyword>
<dbReference type="InterPro" id="IPR011701">
    <property type="entry name" value="MFS"/>
</dbReference>
<feature type="transmembrane region" description="Helical" evidence="7">
    <location>
        <begin position="100"/>
        <end position="119"/>
    </location>
</feature>
<dbReference type="InterPro" id="IPR020846">
    <property type="entry name" value="MFS_dom"/>
</dbReference>
<comment type="subcellular location">
    <subcellularLocation>
        <location evidence="1">Cell membrane</location>
        <topology evidence="1">Multi-pass membrane protein</topology>
    </subcellularLocation>
</comment>
<evidence type="ECO:0000256" key="2">
    <source>
        <dbReference type="ARBA" id="ARBA00022448"/>
    </source>
</evidence>
<evidence type="ECO:0000256" key="7">
    <source>
        <dbReference type="SAM" id="Phobius"/>
    </source>
</evidence>
<evidence type="ECO:0000259" key="8">
    <source>
        <dbReference type="PROSITE" id="PS50850"/>
    </source>
</evidence>
<feature type="transmembrane region" description="Helical" evidence="7">
    <location>
        <begin position="321"/>
        <end position="346"/>
    </location>
</feature>
<protein>
    <submittedName>
        <fullName evidence="9">MFS transporter</fullName>
    </submittedName>
</protein>
<feature type="transmembrane region" description="Helical" evidence="7">
    <location>
        <begin position="169"/>
        <end position="187"/>
    </location>
</feature>
<organism evidence="9 10">
    <name type="scientific">Clostridium facile</name>
    <dbReference type="NCBI Taxonomy" id="2763035"/>
    <lineage>
        <taxon>Bacteria</taxon>
        <taxon>Bacillati</taxon>
        <taxon>Bacillota</taxon>
        <taxon>Clostridia</taxon>
        <taxon>Eubacteriales</taxon>
        <taxon>Clostridiaceae</taxon>
        <taxon>Clostridium</taxon>
    </lineage>
</organism>
<sequence length="423" mass="46135">MSSTKHFSKDFILVVIGQIISLFGNSVLRFVLPLHLLNITGSAALYGFVSAFSFIPMLVMSPIGGVVADRINKRNIMVGLDFFTGGIIAIFFLVYQQFNLVVLILIVLVLLYGISGAYQPSVQASLPFLVSEKKLVPANAIINMVSSLANLIGPVLGGILYSMAGLRTILVISTICFIFSAVMELFIHIPFRPMPQKNSIVHILTGDLKQSLTFIIKTRPIIGKIVVIIALFNLFLSAILIIGIPVIVKQVLPLKGFNTDEMLGYIQGIMALGGLSGGLFASTASKKLKVQSVWKLLLIGSFLLLPMGIILFLPLQGILQYGIFSVCCFAMMLIFTLTTVQLMAYIQTITPEYLIGKVIAWILSISGCFQPIGQALYGVLFESMKHFEGLLFLGAAIIAAGISIYYKKLNKQLVSTTNEKIKP</sequence>
<evidence type="ECO:0000256" key="6">
    <source>
        <dbReference type="ARBA" id="ARBA00023136"/>
    </source>
</evidence>
<dbReference type="Gene3D" id="1.20.1250.20">
    <property type="entry name" value="MFS general substrate transporter like domains"/>
    <property type="match status" value="1"/>
</dbReference>
<dbReference type="EMBL" id="JACOQK010000001">
    <property type="protein sequence ID" value="MBC5787832.1"/>
    <property type="molecule type" value="Genomic_DNA"/>
</dbReference>
<feature type="transmembrane region" description="Helical" evidence="7">
    <location>
        <begin position="358"/>
        <end position="377"/>
    </location>
</feature>
<feature type="transmembrane region" description="Helical" evidence="7">
    <location>
        <begin position="389"/>
        <end position="406"/>
    </location>
</feature>
<evidence type="ECO:0000256" key="4">
    <source>
        <dbReference type="ARBA" id="ARBA00022692"/>
    </source>
</evidence>
<dbReference type="PANTHER" id="PTHR43266">
    <property type="entry name" value="MACROLIDE-EFFLUX PROTEIN"/>
    <property type="match status" value="1"/>
</dbReference>
<dbReference type="InterPro" id="IPR036259">
    <property type="entry name" value="MFS_trans_sf"/>
</dbReference>
<keyword evidence="2" id="KW-0813">Transport</keyword>
<evidence type="ECO:0000256" key="1">
    <source>
        <dbReference type="ARBA" id="ARBA00004651"/>
    </source>
</evidence>
<keyword evidence="5 7" id="KW-1133">Transmembrane helix</keyword>
<evidence type="ECO:0000256" key="5">
    <source>
        <dbReference type="ARBA" id="ARBA00022989"/>
    </source>
</evidence>
<dbReference type="PROSITE" id="PS50850">
    <property type="entry name" value="MFS"/>
    <property type="match status" value="1"/>
</dbReference>
<accession>A0ABR7IRR0</accession>
<dbReference type="Proteomes" id="UP000649151">
    <property type="component" value="Unassembled WGS sequence"/>
</dbReference>
<name>A0ABR7IRR0_9CLOT</name>
<feature type="transmembrane region" description="Helical" evidence="7">
    <location>
        <begin position="262"/>
        <end position="281"/>
    </location>
</feature>
<dbReference type="Pfam" id="PF07690">
    <property type="entry name" value="MFS_1"/>
    <property type="match status" value="1"/>
</dbReference>
<keyword evidence="6 7" id="KW-0472">Membrane</keyword>
<dbReference type="SUPFAM" id="SSF103473">
    <property type="entry name" value="MFS general substrate transporter"/>
    <property type="match status" value="1"/>
</dbReference>
<feature type="transmembrane region" description="Helical" evidence="7">
    <location>
        <begin position="75"/>
        <end position="94"/>
    </location>
</feature>
<evidence type="ECO:0000256" key="3">
    <source>
        <dbReference type="ARBA" id="ARBA00022475"/>
    </source>
</evidence>
<feature type="transmembrane region" description="Helical" evidence="7">
    <location>
        <begin position="44"/>
        <end position="68"/>
    </location>
</feature>